<reference evidence="1 2" key="1">
    <citation type="submission" date="2023-06" db="EMBL/GenBank/DDBJ databases">
        <title>Paenibacillus polygonum sp. nov., an endophytic bacterium, isolated from Polygonum lapathifolium L. in Nanji Wetland National Nature Reserve, South of Poyang Lake, Jiangxi Province, China.</title>
        <authorList>
            <person name="Yu Z."/>
        </authorList>
    </citation>
    <scope>NUCLEOTIDE SEQUENCE [LARGE SCALE GENOMIC DNA]</scope>
    <source>
        <strain evidence="1 2">C31</strain>
    </source>
</reference>
<organism evidence="1 2">
    <name type="scientific">Paenibacillus polygoni</name>
    <dbReference type="NCBI Taxonomy" id="3050112"/>
    <lineage>
        <taxon>Bacteria</taxon>
        <taxon>Bacillati</taxon>
        <taxon>Bacillota</taxon>
        <taxon>Bacilli</taxon>
        <taxon>Bacillales</taxon>
        <taxon>Paenibacillaceae</taxon>
        <taxon>Paenibacillus</taxon>
    </lineage>
</organism>
<evidence type="ECO:0000313" key="2">
    <source>
        <dbReference type="Proteomes" id="UP001236415"/>
    </source>
</evidence>
<gene>
    <name evidence="1" type="ORF">QPK24_02780</name>
</gene>
<dbReference type="EMBL" id="CP127162">
    <property type="protein sequence ID" value="WIV19687.1"/>
    <property type="molecule type" value="Genomic_DNA"/>
</dbReference>
<dbReference type="RefSeq" id="WP_285745976.1">
    <property type="nucleotide sequence ID" value="NZ_CP127162.1"/>
</dbReference>
<sequence>MSDVEEPAILTQFPDQTKARGAFETLVELGYKPEMLGSGLMDVKIEQQDITTALEIIEVFEGKIQDENGNRERITPSFDGKDDTEFAYLSIPAHTVNEDLDEAYLSGQSDNPFGDNFLEEERNYSTDHDDFGAAYGGFSGSVKA</sequence>
<evidence type="ECO:0008006" key="3">
    <source>
        <dbReference type="Google" id="ProtNLM"/>
    </source>
</evidence>
<evidence type="ECO:0000313" key="1">
    <source>
        <dbReference type="EMBL" id="WIV19687.1"/>
    </source>
</evidence>
<name>A0ABY8X2D5_9BACL</name>
<protein>
    <recommendedName>
        <fullName evidence="3">Heat induced stress protein YflT</fullName>
    </recommendedName>
</protein>
<dbReference type="Proteomes" id="UP001236415">
    <property type="component" value="Chromosome"/>
</dbReference>
<accession>A0ABY8X2D5</accession>
<proteinExistence type="predicted"/>
<keyword evidence="2" id="KW-1185">Reference proteome</keyword>